<dbReference type="SUPFAM" id="SSF52540">
    <property type="entry name" value="P-loop containing nucleoside triphosphate hydrolases"/>
    <property type="match status" value="1"/>
</dbReference>
<dbReference type="InterPro" id="IPR027417">
    <property type="entry name" value="P-loop_NTPase"/>
</dbReference>
<dbReference type="EMBL" id="JBHSSW010000007">
    <property type="protein sequence ID" value="MFC6197779.1"/>
    <property type="molecule type" value="Genomic_DNA"/>
</dbReference>
<organism evidence="1 2">
    <name type="scientific">Ponticaulis profundi</name>
    <dbReference type="NCBI Taxonomy" id="2665222"/>
    <lineage>
        <taxon>Bacteria</taxon>
        <taxon>Pseudomonadati</taxon>
        <taxon>Pseudomonadota</taxon>
        <taxon>Alphaproteobacteria</taxon>
        <taxon>Hyphomonadales</taxon>
        <taxon>Hyphomonadaceae</taxon>
        <taxon>Ponticaulis</taxon>
    </lineage>
</organism>
<keyword evidence="2" id="KW-1185">Reference proteome</keyword>
<dbReference type="Pfam" id="PF13469">
    <property type="entry name" value="Sulfotransfer_3"/>
    <property type="match status" value="1"/>
</dbReference>
<sequence>MNEERYPSLYAPKDGYVFVVTYGRSGSTLTQSLLNSIPGYCIRGENGNLLYHFSRAAAVVSNWDNFTWRQDEILKPIDQRRKEIADTFATPKDPWYGAENVNTDEFSRAMMDLFVREVLHIPEQTRVAGFKEIRFHEDRNFFHSYLETIKKYFPNSRFIFQTRDYSSVSQSGWWKSRNKSDVKAMVEAADQLYKNFSENNPSICYTIEYERYSEGTKYTRELFDFLRESPDMDKVSEILREKLIHCPPEHYT</sequence>
<name>A0ABW1S9C6_9PROT</name>
<dbReference type="RefSeq" id="WP_377377179.1">
    <property type="nucleotide sequence ID" value="NZ_JBHSSW010000007.1"/>
</dbReference>
<dbReference type="Gene3D" id="3.40.50.300">
    <property type="entry name" value="P-loop containing nucleotide triphosphate hydrolases"/>
    <property type="match status" value="1"/>
</dbReference>
<gene>
    <name evidence="1" type="ORF">ACFQDM_06800</name>
</gene>
<protein>
    <submittedName>
        <fullName evidence="1">Sulfotransferase</fullName>
    </submittedName>
</protein>
<reference evidence="2" key="1">
    <citation type="journal article" date="2019" name="Int. J. Syst. Evol. Microbiol.">
        <title>The Global Catalogue of Microorganisms (GCM) 10K type strain sequencing project: providing services to taxonomists for standard genome sequencing and annotation.</title>
        <authorList>
            <consortium name="The Broad Institute Genomics Platform"/>
            <consortium name="The Broad Institute Genome Sequencing Center for Infectious Disease"/>
            <person name="Wu L."/>
            <person name="Ma J."/>
        </authorList>
    </citation>
    <scope>NUCLEOTIDE SEQUENCE [LARGE SCALE GENOMIC DNA]</scope>
    <source>
        <strain evidence="2">CGMCC-1.15741</strain>
    </source>
</reference>
<evidence type="ECO:0000313" key="2">
    <source>
        <dbReference type="Proteomes" id="UP001596303"/>
    </source>
</evidence>
<proteinExistence type="predicted"/>
<comment type="caution">
    <text evidence="1">The sequence shown here is derived from an EMBL/GenBank/DDBJ whole genome shotgun (WGS) entry which is preliminary data.</text>
</comment>
<dbReference type="Proteomes" id="UP001596303">
    <property type="component" value="Unassembled WGS sequence"/>
</dbReference>
<evidence type="ECO:0000313" key="1">
    <source>
        <dbReference type="EMBL" id="MFC6197779.1"/>
    </source>
</evidence>
<accession>A0ABW1S9C6</accession>